<evidence type="ECO:0000259" key="9">
    <source>
        <dbReference type="PROSITE" id="PS50039"/>
    </source>
</evidence>
<accession>A0ABX6EXF6</accession>
<feature type="domain" description="Fork-head" evidence="9">
    <location>
        <begin position="361"/>
        <end position="459"/>
    </location>
</feature>
<feature type="compositionally biased region" description="Polar residues" evidence="7">
    <location>
        <begin position="695"/>
        <end position="718"/>
    </location>
</feature>
<evidence type="ECO:0000256" key="5">
    <source>
        <dbReference type="ARBA" id="ARBA00023242"/>
    </source>
</evidence>
<feature type="compositionally biased region" description="Low complexity" evidence="7">
    <location>
        <begin position="576"/>
        <end position="599"/>
    </location>
</feature>
<evidence type="ECO:0000256" key="3">
    <source>
        <dbReference type="ARBA" id="ARBA00023125"/>
    </source>
</evidence>
<dbReference type="Pfam" id="PF00250">
    <property type="entry name" value="Forkhead"/>
    <property type="match status" value="1"/>
</dbReference>
<dbReference type="InterPro" id="IPR030456">
    <property type="entry name" value="TF_fork_head_CS_2"/>
</dbReference>
<dbReference type="PRINTS" id="PR00053">
    <property type="entry name" value="FORKHEAD"/>
</dbReference>
<feature type="region of interest" description="Disordered" evidence="7">
    <location>
        <begin position="644"/>
        <end position="728"/>
    </location>
</feature>
<name>A0ABX6EXF6_KLUMA</name>
<feature type="compositionally biased region" description="Acidic residues" evidence="7">
    <location>
        <begin position="761"/>
        <end position="775"/>
    </location>
</feature>
<dbReference type="PROSITE" id="PS00658">
    <property type="entry name" value="FORK_HEAD_2"/>
    <property type="match status" value="1"/>
</dbReference>
<evidence type="ECO:0000256" key="1">
    <source>
        <dbReference type="ARBA" id="ARBA00004123"/>
    </source>
</evidence>
<dbReference type="InterPro" id="IPR000253">
    <property type="entry name" value="FHA_dom"/>
</dbReference>
<feature type="compositionally biased region" description="Polar residues" evidence="7">
    <location>
        <begin position="667"/>
        <end position="678"/>
    </location>
</feature>
<reference evidence="10 11" key="2">
    <citation type="submission" date="2019-11" db="EMBL/GenBank/DDBJ databases">
        <authorList>
            <person name="Lu H."/>
        </authorList>
    </citation>
    <scope>NUCLEOTIDE SEQUENCE [LARGE SCALE GENOMIC DNA]</scope>
    <source>
        <strain evidence="10 11">FIM1</strain>
    </source>
</reference>
<feature type="compositionally biased region" description="Basic and acidic residues" evidence="7">
    <location>
        <begin position="502"/>
        <end position="512"/>
    </location>
</feature>
<evidence type="ECO:0000256" key="7">
    <source>
        <dbReference type="SAM" id="MobiDB-lite"/>
    </source>
</evidence>
<feature type="compositionally biased region" description="Polar residues" evidence="7">
    <location>
        <begin position="488"/>
        <end position="501"/>
    </location>
</feature>
<dbReference type="SUPFAM" id="SSF49879">
    <property type="entry name" value="SMAD/FHA domain"/>
    <property type="match status" value="1"/>
</dbReference>
<feature type="compositionally biased region" description="Polar residues" evidence="7">
    <location>
        <begin position="251"/>
        <end position="265"/>
    </location>
</feature>
<dbReference type="InterPro" id="IPR018122">
    <property type="entry name" value="TF_fork_head_CS_1"/>
</dbReference>
<keyword evidence="3 6" id="KW-0238">DNA-binding</keyword>
<dbReference type="InterPro" id="IPR036390">
    <property type="entry name" value="WH_DNA-bd_sf"/>
</dbReference>
<keyword evidence="4" id="KW-0804">Transcription</keyword>
<dbReference type="InterPro" id="IPR001766">
    <property type="entry name" value="Fork_head_dom"/>
</dbReference>
<evidence type="ECO:0000256" key="2">
    <source>
        <dbReference type="ARBA" id="ARBA00023015"/>
    </source>
</evidence>
<feature type="compositionally biased region" description="Low complexity" evidence="7">
    <location>
        <begin position="616"/>
        <end position="629"/>
    </location>
</feature>
<protein>
    <submittedName>
        <fullName evidence="10">Fork head protein-like protein 2</fullName>
    </submittedName>
</protein>
<dbReference type="SUPFAM" id="SSF46785">
    <property type="entry name" value="Winged helix' DNA-binding domain"/>
    <property type="match status" value="1"/>
</dbReference>
<feature type="compositionally biased region" description="Polar residues" evidence="7">
    <location>
        <begin position="604"/>
        <end position="615"/>
    </location>
</feature>
<comment type="subcellular location">
    <subcellularLocation>
        <location evidence="1 6">Nucleus</location>
    </subcellularLocation>
</comment>
<keyword evidence="2" id="KW-0805">Transcription regulation</keyword>
<evidence type="ECO:0000256" key="4">
    <source>
        <dbReference type="ARBA" id="ARBA00023163"/>
    </source>
</evidence>
<dbReference type="PANTHER" id="PTHR45881:SF1">
    <property type="entry name" value="FORK HEAD PROTEIN HOMOLOG 2"/>
    <property type="match status" value="1"/>
</dbReference>
<sequence>MMPQSHIQEQQQQRHPDIYYHGNPGGVVMPNGMGPGNGINSSMGVGAVSLQQQQDFVNAVISILEVPKDPTAVATCYANDKNTASEVQAYAKIAGKDWTYYLKDIVITIGRNTSPGDNSVDIDLGPAKVVSRQHATIKFNSNSALWELHVTGRNGAKVNFHRVNSGQNSTPQPLSSGSILDIGGTQMMFILPDQGPYIDPNAVAHLTPKLFMAYYNVTTNPLLRNLFDSNPELVRSLERSANSHHGPISAHGSQTQLLPQSRKSLQQQHHNPHQQQMVQSSMRAFKMYDDPDSAMRSDILSPMGGHMFGSHEDNDGHGMSHNNSSGLSNGQLYGTVANTGFNIASTDVSTDLSRDENRNIKPPHSYATMITQAILSTEEGELSLSDIYKHIATNYSYYRYTKAGWQNSIRHNLSLNKAFEKVPRKPGEPGKGMKWRISEETQRDFLEKWQSGKMGKVRRGSSVTRQLQAHMAHFNSLPIQRENFSFNDQRQSNGKSQSNHNSEFKQKPKLENNGKTISRKSQSPNLQGSDSQSSNSSYTQQDHESSRLSPSHPHPSDLPLPKRQHLNPPQQHGLKQNPQSESQKQNQQQNNLQQSQQFNPPAPSSNHTKSPNNQEVPSNVSSSGSLLHSPNKHFQVSAVEAYTPERGSNLQKSPQPLLNLPSLPQSTDMSHAQSSSEQGIPHLPPKSSPGVMNLLQFSSVNNTPSTNVQRTPVSNVQAAESLDGRDSRSNMLVINDAYQESNSTNGTEKQGILETKRLQNEDDNVANDNENDNENGNENGIMSSPIKVNDQRNTNLVVDDSNDHKVVVKSD</sequence>
<feature type="compositionally biased region" description="Low complexity" evidence="7">
    <location>
        <begin position="527"/>
        <end position="540"/>
    </location>
</feature>
<dbReference type="PROSITE" id="PS00657">
    <property type="entry name" value="FORK_HEAD_1"/>
    <property type="match status" value="1"/>
</dbReference>
<dbReference type="SMART" id="SM00339">
    <property type="entry name" value="FH"/>
    <property type="match status" value="1"/>
</dbReference>
<feature type="DNA-binding region" description="Fork-head" evidence="6">
    <location>
        <begin position="361"/>
        <end position="459"/>
    </location>
</feature>
<proteinExistence type="predicted"/>
<feature type="region of interest" description="Disordered" evidence="7">
    <location>
        <begin position="757"/>
        <end position="789"/>
    </location>
</feature>
<feature type="compositionally biased region" description="Low complexity" evidence="7">
    <location>
        <begin position="649"/>
        <end position="666"/>
    </location>
</feature>
<dbReference type="PROSITE" id="PS50006">
    <property type="entry name" value="FHA_DOMAIN"/>
    <property type="match status" value="1"/>
</dbReference>
<dbReference type="PANTHER" id="PTHR45881">
    <property type="entry name" value="CHECKPOINT SUPPRESSOR 1-LIKE, ISOFORM A-RELATED"/>
    <property type="match status" value="1"/>
</dbReference>
<dbReference type="PROSITE" id="PS50039">
    <property type="entry name" value="FORK_HEAD_3"/>
    <property type="match status" value="1"/>
</dbReference>
<dbReference type="EMBL" id="CP015059">
    <property type="protein sequence ID" value="QGN17025.1"/>
    <property type="molecule type" value="Genomic_DNA"/>
</dbReference>
<evidence type="ECO:0000313" key="10">
    <source>
        <dbReference type="EMBL" id="QGN17025.1"/>
    </source>
</evidence>
<dbReference type="Pfam" id="PF00498">
    <property type="entry name" value="FHA"/>
    <property type="match status" value="1"/>
</dbReference>
<dbReference type="SMART" id="SM00240">
    <property type="entry name" value="FHA"/>
    <property type="match status" value="1"/>
</dbReference>
<dbReference type="Gene3D" id="1.10.10.10">
    <property type="entry name" value="Winged helix-like DNA-binding domain superfamily/Winged helix DNA-binding domain"/>
    <property type="match status" value="1"/>
</dbReference>
<evidence type="ECO:0000256" key="6">
    <source>
        <dbReference type="PROSITE-ProRule" id="PRU00089"/>
    </source>
</evidence>
<feature type="domain" description="FHA" evidence="8">
    <location>
        <begin position="107"/>
        <end position="163"/>
    </location>
</feature>
<feature type="compositionally biased region" description="Polar residues" evidence="7">
    <location>
        <begin position="513"/>
        <end position="526"/>
    </location>
</feature>
<reference evidence="10 11" key="1">
    <citation type="submission" date="2016-03" db="EMBL/GenBank/DDBJ databases">
        <title>How can Kluyveromyces marxianus grow so fast - potential evolutionary course in Saccharomyces Complex revealed by comparative genomics.</title>
        <authorList>
            <person name="Mo W."/>
            <person name="Lu W."/>
            <person name="Yang X."/>
            <person name="Qi J."/>
            <person name="Lv H."/>
        </authorList>
    </citation>
    <scope>NUCLEOTIDE SEQUENCE [LARGE SCALE GENOMIC DNA]</scope>
    <source>
        <strain evidence="10 11">FIM1</strain>
    </source>
</reference>
<gene>
    <name evidence="10" type="primary">FKH2</name>
    <name evidence="10" type="ORF">FIM1_3754</name>
</gene>
<dbReference type="Proteomes" id="UP000422736">
    <property type="component" value="Chromosome 6"/>
</dbReference>
<feature type="region of interest" description="Disordered" evidence="7">
    <location>
        <begin position="488"/>
        <end position="629"/>
    </location>
</feature>
<dbReference type="CDD" id="cd00059">
    <property type="entry name" value="FH_FOX"/>
    <property type="match status" value="1"/>
</dbReference>
<organism evidence="10 11">
    <name type="scientific">Kluyveromyces marxianus</name>
    <name type="common">Yeast</name>
    <name type="synonym">Candida kefyr</name>
    <dbReference type="NCBI Taxonomy" id="4911"/>
    <lineage>
        <taxon>Eukaryota</taxon>
        <taxon>Fungi</taxon>
        <taxon>Dikarya</taxon>
        <taxon>Ascomycota</taxon>
        <taxon>Saccharomycotina</taxon>
        <taxon>Saccharomycetes</taxon>
        <taxon>Saccharomycetales</taxon>
        <taxon>Saccharomycetaceae</taxon>
        <taxon>Kluyveromyces</taxon>
    </lineage>
</organism>
<dbReference type="Gene3D" id="2.60.200.20">
    <property type="match status" value="1"/>
</dbReference>
<dbReference type="InterPro" id="IPR008984">
    <property type="entry name" value="SMAD_FHA_dom_sf"/>
</dbReference>
<dbReference type="InterPro" id="IPR036388">
    <property type="entry name" value="WH-like_DNA-bd_sf"/>
</dbReference>
<dbReference type="CDD" id="cd22701">
    <property type="entry name" value="FHA_FKH1-like"/>
    <property type="match status" value="1"/>
</dbReference>
<evidence type="ECO:0000259" key="8">
    <source>
        <dbReference type="PROSITE" id="PS50006"/>
    </source>
</evidence>
<evidence type="ECO:0000313" key="11">
    <source>
        <dbReference type="Proteomes" id="UP000422736"/>
    </source>
</evidence>
<keyword evidence="11" id="KW-1185">Reference proteome</keyword>
<feature type="region of interest" description="Disordered" evidence="7">
    <location>
        <begin position="238"/>
        <end position="277"/>
    </location>
</feature>
<feature type="compositionally biased region" description="Low complexity" evidence="7">
    <location>
        <begin position="266"/>
        <end position="277"/>
    </location>
</feature>
<keyword evidence="5 6" id="KW-0539">Nucleus</keyword>